<sequence length="293" mass="32953">LKMAENICGNFAFSHSFAFSMAVESGVGKIIDSKSQRLRIIALELERIYNHLYVISQLAQAAAQKVFASHMSYLFEESLRLNKAFSGSRYLKNFNKIGGIKDFDDGKIQNLKTNIQKIVNDFRDLYDRSLVSGNFLDRLYSTTVLKVQDAVNFGITGPTLRAAGAKEDLRYEDKRYDDLKVPIRNDGDALSRMEVRAEEIFESERIILKECEKFNLDVEKSNDSNKGIGYAESPTGTIVYKVDVKNSILSDLYIVTPSFWGFNGLVNSLTGNVFTDFQFGVESFGINFADAAL</sequence>
<dbReference type="GO" id="GO:0016651">
    <property type="term" value="F:oxidoreductase activity, acting on NAD(P)H"/>
    <property type="evidence" value="ECO:0007669"/>
    <property type="project" value="InterPro"/>
</dbReference>
<comment type="caution">
    <text evidence="3">The sequence shown here is derived from an EMBL/GenBank/DDBJ whole genome shotgun (WGS) entry which is preliminary data.</text>
</comment>
<dbReference type="InterPro" id="IPR029014">
    <property type="entry name" value="NiFe-Hase_large"/>
</dbReference>
<dbReference type="InterPro" id="IPR052197">
    <property type="entry name" value="ComplexI_49kDa-like"/>
</dbReference>
<dbReference type="SUPFAM" id="SSF56762">
    <property type="entry name" value="HydB/Nqo4-like"/>
    <property type="match status" value="1"/>
</dbReference>
<feature type="non-terminal residue" evidence="3">
    <location>
        <position position="1"/>
    </location>
</feature>
<dbReference type="PANTHER" id="PTHR43485:SF1">
    <property type="entry name" value="FORMATE HYDROGENLYASE SUBUNIT 5-RELATED"/>
    <property type="match status" value="1"/>
</dbReference>
<proteinExistence type="predicted"/>
<dbReference type="AlphaFoldDB" id="A0A7V3RFB1"/>
<dbReference type="Gene3D" id="1.10.645.10">
    <property type="entry name" value="Cytochrome-c3 Hydrogenase, chain B"/>
    <property type="match status" value="1"/>
</dbReference>
<dbReference type="InterPro" id="IPR001135">
    <property type="entry name" value="NADH_Q_OxRdtase_suD"/>
</dbReference>
<evidence type="ECO:0000313" key="3">
    <source>
        <dbReference type="EMBL" id="HGE75502.1"/>
    </source>
</evidence>
<dbReference type="PANTHER" id="PTHR43485">
    <property type="entry name" value="HYDROGENASE-4 COMPONENT G"/>
    <property type="match status" value="1"/>
</dbReference>
<dbReference type="GO" id="GO:0048038">
    <property type="term" value="F:quinone binding"/>
    <property type="evidence" value="ECO:0007669"/>
    <property type="project" value="InterPro"/>
</dbReference>
<dbReference type="GO" id="GO:0051287">
    <property type="term" value="F:NAD binding"/>
    <property type="evidence" value="ECO:0007669"/>
    <property type="project" value="InterPro"/>
</dbReference>
<dbReference type="EMBL" id="DTPE01000205">
    <property type="protein sequence ID" value="HGE75502.1"/>
    <property type="molecule type" value="Genomic_DNA"/>
</dbReference>
<organism evidence="3">
    <name type="scientific">Mesoaciditoga lauensis</name>
    <dbReference type="NCBI Taxonomy" id="1495039"/>
    <lineage>
        <taxon>Bacteria</taxon>
        <taxon>Thermotogati</taxon>
        <taxon>Thermotogota</taxon>
        <taxon>Thermotogae</taxon>
        <taxon>Mesoaciditogales</taxon>
        <taxon>Mesoaciditogaceae</taxon>
        <taxon>Mesoaciditoga</taxon>
    </lineage>
</organism>
<reference evidence="3" key="1">
    <citation type="journal article" date="2020" name="mSystems">
        <title>Genome- and Community-Level Interaction Insights into Carbon Utilization and Element Cycling Functions of Hydrothermarchaeota in Hydrothermal Sediment.</title>
        <authorList>
            <person name="Zhou Z."/>
            <person name="Liu Y."/>
            <person name="Xu W."/>
            <person name="Pan J."/>
            <person name="Luo Z.H."/>
            <person name="Li M."/>
        </authorList>
    </citation>
    <scope>NUCLEOTIDE SEQUENCE [LARGE SCALE GENOMIC DNA]</scope>
    <source>
        <strain evidence="3">SpSt-966</strain>
    </source>
</reference>
<feature type="domain" description="NADH-quinone oxidoreductase subunit D" evidence="2">
    <location>
        <begin position="76"/>
        <end position="215"/>
    </location>
</feature>
<evidence type="ECO:0000256" key="1">
    <source>
        <dbReference type="ARBA" id="ARBA00023002"/>
    </source>
</evidence>
<gene>
    <name evidence="3" type="ORF">ENX73_05200</name>
</gene>
<name>A0A7V3RFB1_9BACT</name>
<keyword evidence="1" id="KW-0560">Oxidoreductase</keyword>
<dbReference type="Pfam" id="PF00346">
    <property type="entry name" value="Complex1_49kDa"/>
    <property type="match status" value="1"/>
</dbReference>
<protein>
    <submittedName>
        <fullName evidence="3">Ni,Fe-hydrogenase III large subunit</fullName>
    </submittedName>
</protein>
<accession>A0A7V3RFB1</accession>
<evidence type="ECO:0000259" key="2">
    <source>
        <dbReference type="Pfam" id="PF00346"/>
    </source>
</evidence>